<gene>
    <name evidence="12" type="ORF">INT44_006157</name>
</gene>
<evidence type="ECO:0000256" key="3">
    <source>
        <dbReference type="ARBA" id="ARBA00022723"/>
    </source>
</evidence>
<dbReference type="GO" id="GO:0004674">
    <property type="term" value="F:protein serine/threonine kinase activity"/>
    <property type="evidence" value="ECO:0007669"/>
    <property type="project" value="UniProtKB-KW"/>
</dbReference>
<dbReference type="PANTHER" id="PTHR11584">
    <property type="entry name" value="SERINE/THREONINE PROTEIN KINASE"/>
    <property type="match status" value="1"/>
</dbReference>
<dbReference type="InterPro" id="IPR000719">
    <property type="entry name" value="Prot_kinase_dom"/>
</dbReference>
<evidence type="ECO:0000259" key="11">
    <source>
        <dbReference type="PROSITE" id="PS50081"/>
    </source>
</evidence>
<evidence type="ECO:0000256" key="8">
    <source>
        <dbReference type="PROSITE-ProRule" id="PRU10141"/>
    </source>
</evidence>
<feature type="region of interest" description="Disordered" evidence="9">
    <location>
        <begin position="1057"/>
        <end position="1078"/>
    </location>
</feature>
<dbReference type="GO" id="GO:0005524">
    <property type="term" value="F:ATP binding"/>
    <property type="evidence" value="ECO:0007669"/>
    <property type="project" value="UniProtKB-UniRule"/>
</dbReference>
<feature type="non-terminal residue" evidence="12">
    <location>
        <position position="1"/>
    </location>
</feature>
<comment type="caution">
    <text evidence="12">The sequence shown here is derived from an EMBL/GenBank/DDBJ whole genome shotgun (WGS) entry which is preliminary data.</text>
</comment>
<accession>A0A8H7PS77</accession>
<feature type="compositionally biased region" description="Polar residues" evidence="9">
    <location>
        <begin position="1"/>
        <end position="30"/>
    </location>
</feature>
<feature type="compositionally biased region" description="Low complexity" evidence="9">
    <location>
        <begin position="317"/>
        <end position="329"/>
    </location>
</feature>
<dbReference type="PROSITE" id="PS00107">
    <property type="entry name" value="PROTEIN_KINASE_ATP"/>
    <property type="match status" value="1"/>
</dbReference>
<evidence type="ECO:0000256" key="1">
    <source>
        <dbReference type="ARBA" id="ARBA00022527"/>
    </source>
</evidence>
<evidence type="ECO:0000313" key="13">
    <source>
        <dbReference type="Proteomes" id="UP000612746"/>
    </source>
</evidence>
<evidence type="ECO:0000259" key="10">
    <source>
        <dbReference type="PROSITE" id="PS50011"/>
    </source>
</evidence>
<dbReference type="PROSITE" id="PS50081">
    <property type="entry name" value="ZF_DAG_PE_2"/>
    <property type="match status" value="1"/>
</dbReference>
<dbReference type="SUPFAM" id="SSF47576">
    <property type="entry name" value="Calponin-homology domain, CH-domain"/>
    <property type="match status" value="1"/>
</dbReference>
<dbReference type="SMART" id="SM00109">
    <property type="entry name" value="C1"/>
    <property type="match status" value="1"/>
</dbReference>
<feature type="region of interest" description="Disordered" evidence="9">
    <location>
        <begin position="788"/>
        <end position="824"/>
    </location>
</feature>
<dbReference type="PROSITE" id="PS00108">
    <property type="entry name" value="PROTEIN_KINASE_ST"/>
    <property type="match status" value="1"/>
</dbReference>
<evidence type="ECO:0000256" key="7">
    <source>
        <dbReference type="ARBA" id="ARBA00022840"/>
    </source>
</evidence>
<dbReference type="PROSITE" id="PS00479">
    <property type="entry name" value="ZF_DAG_PE_1"/>
    <property type="match status" value="1"/>
</dbReference>
<evidence type="ECO:0000256" key="2">
    <source>
        <dbReference type="ARBA" id="ARBA00022679"/>
    </source>
</evidence>
<feature type="compositionally biased region" description="Polar residues" evidence="9">
    <location>
        <begin position="799"/>
        <end position="824"/>
    </location>
</feature>
<dbReference type="CDD" id="cd06627">
    <property type="entry name" value="STKc_Cdc7_like"/>
    <property type="match status" value="1"/>
</dbReference>
<dbReference type="Gene3D" id="1.10.418.10">
    <property type="entry name" value="Calponin-like domain"/>
    <property type="match status" value="1"/>
</dbReference>
<dbReference type="InterPro" id="IPR008271">
    <property type="entry name" value="Ser/Thr_kinase_AS"/>
</dbReference>
<dbReference type="CDD" id="cd00029">
    <property type="entry name" value="C1"/>
    <property type="match status" value="1"/>
</dbReference>
<dbReference type="PANTHER" id="PTHR11584:SF369">
    <property type="entry name" value="MITOGEN-ACTIVATED PROTEIN KINASE KINASE KINASE 19-RELATED"/>
    <property type="match status" value="1"/>
</dbReference>
<keyword evidence="13" id="KW-1185">Reference proteome</keyword>
<evidence type="ECO:0000256" key="4">
    <source>
        <dbReference type="ARBA" id="ARBA00022741"/>
    </source>
</evidence>
<feature type="region of interest" description="Disordered" evidence="9">
    <location>
        <begin position="942"/>
        <end position="970"/>
    </location>
</feature>
<keyword evidence="2" id="KW-0808">Transferase</keyword>
<keyword evidence="6" id="KW-0862">Zinc</keyword>
<dbReference type="Pfam" id="PF00130">
    <property type="entry name" value="C1_1"/>
    <property type="match status" value="1"/>
</dbReference>
<keyword evidence="7 8" id="KW-0067">ATP-binding</keyword>
<evidence type="ECO:0000256" key="5">
    <source>
        <dbReference type="ARBA" id="ARBA00022777"/>
    </source>
</evidence>
<protein>
    <submittedName>
        <fullName evidence="12">Uncharacterized protein</fullName>
    </submittedName>
</protein>
<dbReference type="Proteomes" id="UP000612746">
    <property type="component" value="Unassembled WGS sequence"/>
</dbReference>
<feature type="compositionally biased region" description="Polar residues" evidence="9">
    <location>
        <begin position="330"/>
        <end position="364"/>
    </location>
</feature>
<dbReference type="PROSITE" id="PS50011">
    <property type="entry name" value="PROTEIN_KINASE_DOM"/>
    <property type="match status" value="1"/>
</dbReference>
<keyword evidence="4 8" id="KW-0547">Nucleotide-binding</keyword>
<dbReference type="GO" id="GO:0046872">
    <property type="term" value="F:metal ion binding"/>
    <property type="evidence" value="ECO:0007669"/>
    <property type="project" value="UniProtKB-KW"/>
</dbReference>
<dbReference type="EMBL" id="JAEPRA010000010">
    <property type="protein sequence ID" value="KAG2179312.1"/>
    <property type="molecule type" value="Genomic_DNA"/>
</dbReference>
<dbReference type="Pfam" id="PF00069">
    <property type="entry name" value="Pkinase"/>
    <property type="match status" value="1"/>
</dbReference>
<dbReference type="InterPro" id="IPR046349">
    <property type="entry name" value="C1-like_sf"/>
</dbReference>
<dbReference type="Gene3D" id="1.10.510.10">
    <property type="entry name" value="Transferase(Phosphotransferase) domain 1"/>
    <property type="match status" value="1"/>
</dbReference>
<keyword evidence="5" id="KW-0418">Kinase</keyword>
<name>A0A8H7PS77_9FUNG</name>
<evidence type="ECO:0000256" key="9">
    <source>
        <dbReference type="SAM" id="MobiDB-lite"/>
    </source>
</evidence>
<dbReference type="SUPFAM" id="SSF56112">
    <property type="entry name" value="Protein kinase-like (PK-like)"/>
    <property type="match status" value="1"/>
</dbReference>
<feature type="domain" description="Protein kinase" evidence="10">
    <location>
        <begin position="511"/>
        <end position="763"/>
    </location>
</feature>
<keyword evidence="3" id="KW-0479">Metal-binding</keyword>
<dbReference type="InterPro" id="IPR017441">
    <property type="entry name" value="Protein_kinase_ATP_BS"/>
</dbReference>
<dbReference type="OrthoDB" id="8693905at2759"/>
<dbReference type="InterPro" id="IPR002219">
    <property type="entry name" value="PKC_DAG/PE"/>
</dbReference>
<proteinExistence type="predicted"/>
<dbReference type="AlphaFoldDB" id="A0A8H7PS77"/>
<dbReference type="InterPro" id="IPR036872">
    <property type="entry name" value="CH_dom_sf"/>
</dbReference>
<evidence type="ECO:0000313" key="12">
    <source>
        <dbReference type="EMBL" id="KAG2179312.1"/>
    </source>
</evidence>
<dbReference type="SMART" id="SM00220">
    <property type="entry name" value="S_TKc"/>
    <property type="match status" value="1"/>
</dbReference>
<reference evidence="12" key="1">
    <citation type="submission" date="2020-12" db="EMBL/GenBank/DDBJ databases">
        <title>Metabolic potential, ecology and presence of endohyphal bacteria is reflected in genomic diversity of Mucoromycotina.</title>
        <authorList>
            <person name="Muszewska A."/>
            <person name="Okrasinska A."/>
            <person name="Steczkiewicz K."/>
            <person name="Drgas O."/>
            <person name="Orlowska M."/>
            <person name="Perlinska-Lenart U."/>
            <person name="Aleksandrzak-Piekarczyk T."/>
            <person name="Szatraj K."/>
            <person name="Zielenkiewicz U."/>
            <person name="Pilsyk S."/>
            <person name="Malc E."/>
            <person name="Mieczkowski P."/>
            <person name="Kruszewska J.S."/>
            <person name="Biernat P."/>
            <person name="Pawlowska J."/>
        </authorList>
    </citation>
    <scope>NUCLEOTIDE SEQUENCE</scope>
    <source>
        <strain evidence="12">WA0000051536</strain>
    </source>
</reference>
<feature type="binding site" evidence="8">
    <location>
        <position position="540"/>
    </location>
    <ligand>
        <name>ATP</name>
        <dbReference type="ChEBI" id="CHEBI:30616"/>
    </ligand>
</feature>
<keyword evidence="1" id="KW-0723">Serine/threonine-protein kinase</keyword>
<feature type="domain" description="Phorbol-ester/DAG-type" evidence="11">
    <location>
        <begin position="885"/>
        <end position="931"/>
    </location>
</feature>
<sequence>MYTAQQSHPPWINDSSQPSTLQHSTPPSNSKLDRKRQAQQWIEKILGYHLPTDDLQYDLQDGVLLCQTIPTKRFVRKQGYYASELASCYQCGGATSLERTISTKGLPPVSKKRLSQIPKSSFSKTTPFELYEDLTHPAPSLSHSTEMKLRSTLNHIPMAELSLNDSPLPSSATINPKYSRNKHHSELSYMTDMTPQAMRRKKSRSEIITDHNSSRSIRQDKTQYRHVKDILFDMQGQPEPPYTGRRNSSMNMPLRDPLHFSSTLVQKANALTEAASQVFPTANKAIIEEDTQMASPKSPSDSGYGTNGRRRLSKQPSIPASFMSSSSDSTNTVTAYNTQKQDNFNSTRSTNQQGGVKHGSTNSKQSLLENLHFSKKSSTRQKIPFHARYQEWSDQHKDKLASSRVQQTLGYNDPMLDISGHDSYFTYEDEVDEFGSLQSPNPFPSVSSPIPTVKDSTEKTNMFKSGSVGKHKEERQSNPYYNKPSESKRITDSGKERLSIFDDAGDLIAQYQLGNCIGKGQYGSVYKALNLGTGQMMAVKRITLESANTKEIDEIMKEVELLKSLSHPNVVQYEGFSFSENHLNIILEYVENGSLHNTLQAFGAFPERLVASYCVRILQGLSYLHQNQVVHCDLKAANILTTKAGNVKLTDFGVSLNLKMKNVEDGVVAGTPNWMAPEIIELKGACFESDIWSLGCTIIELCTGKPPYAHLISMATLFRIVEDDCPPLPDNISEDLRHFLRLCFQKVPSDRPTPEELMGHAWIQNNVFVLPTDKPTDANQKRHQALKRHTTAPEGLLMQQRQLTNPDTLDNNKPSPYRQSNYSEGNLPALSAVDKALPEIPVSDHQAPSSRSVGYLVSKGAGGVTSRLFSRASKRFSKEIEYSEVHRFIKTSFSKSVVCKACLQLIKRHALFCEDCSLICHEKCKHDTPPCSIYVVGRPSLDELPQRNSSPAMDVDSKLRPRPVSEPPHAIRRTKSGITIPEEPNPSFFAVPSSPIPTTSISANLRQRTRKLSKAFASVSSTNLSDFGRMGKSRESLQNVENDYRTGHISTLHPYAEELQPSLSSPIVPESLHGPKRR</sequence>
<evidence type="ECO:0000256" key="6">
    <source>
        <dbReference type="ARBA" id="ARBA00022833"/>
    </source>
</evidence>
<feature type="region of interest" description="Disordered" evidence="9">
    <location>
        <begin position="287"/>
        <end position="364"/>
    </location>
</feature>
<feature type="compositionally biased region" description="Polar residues" evidence="9">
    <location>
        <begin position="437"/>
        <end position="450"/>
    </location>
</feature>
<dbReference type="Gene3D" id="3.30.60.20">
    <property type="match status" value="1"/>
</dbReference>
<organism evidence="12 13">
    <name type="scientific">Umbelopsis vinacea</name>
    <dbReference type="NCBI Taxonomy" id="44442"/>
    <lineage>
        <taxon>Eukaryota</taxon>
        <taxon>Fungi</taxon>
        <taxon>Fungi incertae sedis</taxon>
        <taxon>Mucoromycota</taxon>
        <taxon>Mucoromycotina</taxon>
        <taxon>Umbelopsidomycetes</taxon>
        <taxon>Umbelopsidales</taxon>
        <taxon>Umbelopsidaceae</taxon>
        <taxon>Umbelopsis</taxon>
    </lineage>
</organism>
<feature type="region of interest" description="Disordered" evidence="9">
    <location>
        <begin position="437"/>
        <end position="493"/>
    </location>
</feature>
<dbReference type="InterPro" id="IPR011009">
    <property type="entry name" value="Kinase-like_dom_sf"/>
</dbReference>
<feature type="region of interest" description="Disordered" evidence="9">
    <location>
        <begin position="1"/>
        <end position="36"/>
    </location>
</feature>
<dbReference type="SUPFAM" id="SSF57889">
    <property type="entry name" value="Cysteine-rich domain"/>
    <property type="match status" value="1"/>
</dbReference>
<feature type="compositionally biased region" description="Polar residues" evidence="9">
    <location>
        <begin position="292"/>
        <end position="304"/>
    </location>
</feature>